<dbReference type="PANTHER" id="PTHR47577">
    <property type="entry name" value="THAP DOMAIN-CONTAINING PROTEIN 6"/>
    <property type="match status" value="1"/>
</dbReference>
<keyword evidence="6" id="KW-1185">Reference proteome</keyword>
<dbReference type="InterPro" id="IPR048367">
    <property type="entry name" value="TNP-like_RNaseH_C"/>
</dbReference>
<feature type="domain" description="Transposable element P transposase-like GTP-binding insertion" evidence="2">
    <location>
        <begin position="132"/>
        <end position="243"/>
    </location>
</feature>
<evidence type="ECO:0000259" key="4">
    <source>
        <dbReference type="Pfam" id="PF22824"/>
    </source>
</evidence>
<dbReference type="STRING" id="48709.A0A1D2N2T1"/>
<protein>
    <submittedName>
        <fullName evidence="5">DNA transposase THAP9</fullName>
    </submittedName>
</protein>
<dbReference type="OrthoDB" id="7312725at2759"/>
<dbReference type="Proteomes" id="UP000094527">
    <property type="component" value="Unassembled WGS sequence"/>
</dbReference>
<dbReference type="Pfam" id="PF21788">
    <property type="entry name" value="TNP-like_GBD"/>
    <property type="match status" value="1"/>
</dbReference>
<reference evidence="5 6" key="1">
    <citation type="journal article" date="2016" name="Genome Biol. Evol.">
        <title>Gene Family Evolution Reflects Adaptation to Soil Environmental Stressors in the Genome of the Collembolan Orchesella cincta.</title>
        <authorList>
            <person name="Faddeeva-Vakhrusheva A."/>
            <person name="Derks M.F."/>
            <person name="Anvar S.Y."/>
            <person name="Agamennone V."/>
            <person name="Suring W."/>
            <person name="Smit S."/>
            <person name="van Straalen N.M."/>
            <person name="Roelofs D."/>
        </authorList>
    </citation>
    <scope>NUCLEOTIDE SEQUENCE [LARGE SCALE GENOMIC DNA]</scope>
    <source>
        <tissue evidence="5">Mixed pool</tissue>
    </source>
</reference>
<evidence type="ECO:0000313" key="6">
    <source>
        <dbReference type="Proteomes" id="UP000094527"/>
    </source>
</evidence>
<evidence type="ECO:0000259" key="3">
    <source>
        <dbReference type="Pfam" id="PF21789"/>
    </source>
</evidence>
<feature type="domain" description="Transposable element P transposase-like RNase H C-terminal" evidence="3">
    <location>
        <begin position="313"/>
        <end position="345"/>
    </location>
</feature>
<dbReference type="InterPro" id="IPR048365">
    <property type="entry name" value="TNP-like_RNaseH_N"/>
</dbReference>
<sequence>MAIRVQILHKDNKIVGFVDGGGLTSFKNTAEHAKNAFFVVATEINGNKSIPIAYILTRGLQASQITDVLAKCLHAMHNAGGKVISITFDGLPANFKAMESMGANFELGTERFKTFIEHPSTNERIYLMPDSSHMFKLVRNNFKACKILKNGKDEVINWGFIARLQEIQDFEGVRAGNKLTKAHVQFERKKMNTRLMAHTLSHSSSTGITTCRVLNIDGFQGSEATCEFLDTCDKLFDMFNSKSRGIGLKTPMKNSNSAIWAPFLKEAKEYFLTLQCKPKGKDQYTPVYKTTKGTFVKGIVTNYMLCYRYLPTYRQSQDPIEILFGKFRARLGFNNNPNSVQLEHALKATLCYSIHACTTGNCIELDELSNRINPMRNLTAWGAECEEDEAVDEGKEVDDATFALLQDLPSFDNLSLFVENVVVYIAGFVGKRLQKSLKCSQCKSLLVPENLDNLKLRSDYVLLNTKNRGGLFCPSADLIKVCMIAEKKIRVNLAMGLSKVSGAMIEHAVVQTCLDSVFENSYSEHEISDLSKYEKMIGHRTTLVREITKYYITIRLHYAAKLKSSELVAEKKRSFYNKLGHFQGY</sequence>
<feature type="domain" description="DNA transposase THAP9 C-terminal" evidence="4">
    <location>
        <begin position="414"/>
        <end position="512"/>
    </location>
</feature>
<dbReference type="EMBL" id="LJIJ01000270">
    <property type="protein sequence ID" value="ODM99579.1"/>
    <property type="molecule type" value="Genomic_DNA"/>
</dbReference>
<dbReference type="Pfam" id="PF22824">
    <property type="entry name" value="THAP9_C"/>
    <property type="match status" value="1"/>
</dbReference>
<accession>A0A1D2N2T1</accession>
<feature type="domain" description="Transposable element P transposase-like RNase H" evidence="1">
    <location>
        <begin position="1"/>
        <end position="102"/>
    </location>
</feature>
<proteinExistence type="predicted"/>
<comment type="caution">
    <text evidence="5">The sequence shown here is derived from an EMBL/GenBank/DDBJ whole genome shotgun (WGS) entry which is preliminary data.</text>
</comment>
<dbReference type="InterPro" id="IPR055035">
    <property type="entry name" value="THAP9_C"/>
</dbReference>
<name>A0A1D2N2T1_ORCCI</name>
<gene>
    <name evidence="5" type="ORF">Ocin01_07096</name>
</gene>
<dbReference type="OMA" id="NERIYLM"/>
<dbReference type="PANTHER" id="PTHR47577:SF2">
    <property type="entry name" value="THAP DOMAIN CONTAINING 9"/>
    <property type="match status" value="1"/>
</dbReference>
<dbReference type="InterPro" id="IPR048366">
    <property type="entry name" value="TNP-like_GBD"/>
</dbReference>
<dbReference type="AlphaFoldDB" id="A0A1D2N2T1"/>
<organism evidence="5 6">
    <name type="scientific">Orchesella cincta</name>
    <name type="common">Springtail</name>
    <name type="synonym">Podura cincta</name>
    <dbReference type="NCBI Taxonomy" id="48709"/>
    <lineage>
        <taxon>Eukaryota</taxon>
        <taxon>Metazoa</taxon>
        <taxon>Ecdysozoa</taxon>
        <taxon>Arthropoda</taxon>
        <taxon>Hexapoda</taxon>
        <taxon>Collembola</taxon>
        <taxon>Entomobryomorpha</taxon>
        <taxon>Entomobryoidea</taxon>
        <taxon>Orchesellidae</taxon>
        <taxon>Orchesellinae</taxon>
        <taxon>Orchesella</taxon>
    </lineage>
</organism>
<evidence type="ECO:0000259" key="2">
    <source>
        <dbReference type="Pfam" id="PF21788"/>
    </source>
</evidence>
<evidence type="ECO:0000259" key="1">
    <source>
        <dbReference type="Pfam" id="PF21787"/>
    </source>
</evidence>
<dbReference type="Pfam" id="PF21789">
    <property type="entry name" value="TNP-like_RNaseH_C"/>
    <property type="match status" value="1"/>
</dbReference>
<evidence type="ECO:0000313" key="5">
    <source>
        <dbReference type="EMBL" id="ODM99579.1"/>
    </source>
</evidence>
<dbReference type="Pfam" id="PF21787">
    <property type="entry name" value="TNP-like_RNaseH_N"/>
    <property type="match status" value="1"/>
</dbReference>